<accession>A0A367L6U6</accession>
<evidence type="ECO:0000313" key="2">
    <source>
        <dbReference type="EMBL" id="RCI10144.1"/>
    </source>
</evidence>
<comment type="caution">
    <text evidence="2">The sequence shown here is derived from an EMBL/GenBank/DDBJ whole genome shotgun (WGS) entry which is preliminary data.</text>
</comment>
<feature type="region of interest" description="Disordered" evidence="1">
    <location>
        <begin position="165"/>
        <end position="189"/>
    </location>
</feature>
<evidence type="ECO:0000256" key="1">
    <source>
        <dbReference type="SAM" id="MobiDB-lite"/>
    </source>
</evidence>
<proteinExistence type="predicted"/>
<dbReference type="Proteomes" id="UP000253664">
    <property type="component" value="Unassembled WGS sequence"/>
</dbReference>
<feature type="compositionally biased region" description="Basic and acidic residues" evidence="1">
    <location>
        <begin position="11"/>
        <end position="29"/>
    </location>
</feature>
<feature type="compositionally biased region" description="Basic and acidic residues" evidence="1">
    <location>
        <begin position="166"/>
        <end position="176"/>
    </location>
</feature>
<organism evidence="2 3">
    <name type="scientific">Ophiocordyceps polyrhachis-furcata BCC 54312</name>
    <dbReference type="NCBI Taxonomy" id="1330021"/>
    <lineage>
        <taxon>Eukaryota</taxon>
        <taxon>Fungi</taxon>
        <taxon>Dikarya</taxon>
        <taxon>Ascomycota</taxon>
        <taxon>Pezizomycotina</taxon>
        <taxon>Sordariomycetes</taxon>
        <taxon>Hypocreomycetidae</taxon>
        <taxon>Hypocreales</taxon>
        <taxon>Ophiocordycipitaceae</taxon>
        <taxon>Ophiocordyceps</taxon>
    </lineage>
</organism>
<gene>
    <name evidence="2" type="ORF">L249_8380</name>
</gene>
<feature type="region of interest" description="Disordered" evidence="1">
    <location>
        <begin position="129"/>
        <end position="148"/>
    </location>
</feature>
<evidence type="ECO:0000313" key="3">
    <source>
        <dbReference type="Proteomes" id="UP000253664"/>
    </source>
</evidence>
<feature type="non-terminal residue" evidence="2">
    <location>
        <position position="358"/>
    </location>
</feature>
<feature type="region of interest" description="Disordered" evidence="1">
    <location>
        <begin position="1"/>
        <end position="29"/>
    </location>
</feature>
<sequence>MPITTSLINVEGRKGNDAGGWRAREEDDRNPLPSFARRYACGAPARFAPPGRGDMTLPSAVGLSDAMMSQSRREAATELVRYDATVPDKYRWLVAWGSQPMRGAADSREHHKKHAARQQTIVGGGQVAVSQSHEDTLSGPRSQGGGILTAIPSHRIHSMAEPIYSVEDRAEVEQRPDGQCLRGDGENGAKPRAANWRRLIRYLFKPRRQTLPGEPGDLTKLAGRPAAAPRGGSLKILVLINDGYLGEMGGIIVIEGAVPLPRRCDQQERAALSNATLVEAGGGKLFETASKRSFSPLRSAAEPGGGGGEGTHAEKSPGQGRPKRFLLATPPCLSTHFLTGRVNVSHAYSPKAPVGVGS</sequence>
<dbReference type="AlphaFoldDB" id="A0A367L6U6"/>
<reference evidence="2 3" key="1">
    <citation type="journal article" date="2015" name="BMC Genomics">
        <title>Insights from the genome of Ophiocordyceps polyrhachis-furcata to pathogenicity and host specificity in insect fungi.</title>
        <authorList>
            <person name="Wichadakul D."/>
            <person name="Kobmoo N."/>
            <person name="Ingsriswang S."/>
            <person name="Tangphatsornruang S."/>
            <person name="Chantasingh D."/>
            <person name="Luangsa-ard J.J."/>
            <person name="Eurwilaichitr L."/>
        </authorList>
    </citation>
    <scope>NUCLEOTIDE SEQUENCE [LARGE SCALE GENOMIC DNA]</scope>
    <source>
        <strain evidence="2 3">BCC 54312</strain>
    </source>
</reference>
<protein>
    <submittedName>
        <fullName evidence="2">Uncharacterized protein</fullName>
    </submittedName>
</protein>
<keyword evidence="3" id="KW-1185">Reference proteome</keyword>
<feature type="region of interest" description="Disordered" evidence="1">
    <location>
        <begin position="292"/>
        <end position="326"/>
    </location>
</feature>
<name>A0A367L6U6_9HYPO</name>
<dbReference type="EMBL" id="LKCN02000013">
    <property type="protein sequence ID" value="RCI10144.1"/>
    <property type="molecule type" value="Genomic_DNA"/>
</dbReference>